<evidence type="ECO:0000313" key="7">
    <source>
        <dbReference type="EMBL" id="BCR05831.1"/>
    </source>
</evidence>
<reference evidence="7 8" key="1">
    <citation type="journal article" date="2016" name="C (Basel)">
        <title>Selective Growth of and Electricity Production by Marine Exoelectrogenic Bacteria in Self-Aggregated Hydrogel of Microbially Reduced Graphene Oxide.</title>
        <authorList>
            <person name="Yoshida N."/>
            <person name="Goto Y."/>
            <person name="Miyata Y."/>
        </authorList>
    </citation>
    <scope>NUCLEOTIDE SEQUENCE [LARGE SCALE GENOMIC DNA]</scope>
    <source>
        <strain evidence="7 8">NIT-T3</strain>
    </source>
</reference>
<keyword evidence="1 4" id="KW-0349">Heme</keyword>
<dbReference type="InterPro" id="IPR051459">
    <property type="entry name" value="Cytochrome_c-type_DH"/>
</dbReference>
<evidence type="ECO:0000313" key="8">
    <source>
        <dbReference type="Proteomes" id="UP001319827"/>
    </source>
</evidence>
<evidence type="ECO:0000256" key="5">
    <source>
        <dbReference type="SAM" id="SignalP"/>
    </source>
</evidence>
<dbReference type="Pfam" id="PF00034">
    <property type="entry name" value="Cytochrom_C"/>
    <property type="match status" value="1"/>
</dbReference>
<feature type="chain" id="PRO_5045980524" evidence="5">
    <location>
        <begin position="28"/>
        <end position="264"/>
    </location>
</feature>
<evidence type="ECO:0000256" key="3">
    <source>
        <dbReference type="ARBA" id="ARBA00023004"/>
    </source>
</evidence>
<feature type="domain" description="Cytochrome c" evidence="6">
    <location>
        <begin position="169"/>
        <end position="262"/>
    </location>
</feature>
<evidence type="ECO:0000259" key="6">
    <source>
        <dbReference type="PROSITE" id="PS51007"/>
    </source>
</evidence>
<dbReference type="PROSITE" id="PS51007">
    <property type="entry name" value="CYTC"/>
    <property type="match status" value="1"/>
</dbReference>
<dbReference type="PANTHER" id="PTHR35008:SF4">
    <property type="entry name" value="BLL4482 PROTEIN"/>
    <property type="match status" value="1"/>
</dbReference>
<name>A0ABM8HYZ6_9BACT</name>
<dbReference type="InterPro" id="IPR009056">
    <property type="entry name" value="Cyt_c-like_dom"/>
</dbReference>
<accession>A0ABM8HYZ6</accession>
<dbReference type="Pfam" id="PF13442">
    <property type="entry name" value="Cytochrome_CBB3"/>
    <property type="match status" value="1"/>
</dbReference>
<dbReference type="EMBL" id="AP024355">
    <property type="protein sequence ID" value="BCR05831.1"/>
    <property type="molecule type" value="Genomic_DNA"/>
</dbReference>
<evidence type="ECO:0000256" key="4">
    <source>
        <dbReference type="PROSITE-ProRule" id="PRU00433"/>
    </source>
</evidence>
<keyword evidence="3 4" id="KW-0408">Iron</keyword>
<dbReference type="RefSeq" id="WP_221249229.1">
    <property type="nucleotide sequence ID" value="NZ_AP024355.1"/>
</dbReference>
<evidence type="ECO:0000256" key="1">
    <source>
        <dbReference type="ARBA" id="ARBA00022617"/>
    </source>
</evidence>
<dbReference type="SUPFAM" id="SSF46626">
    <property type="entry name" value="Cytochrome c"/>
    <property type="match status" value="2"/>
</dbReference>
<keyword evidence="8" id="KW-1185">Reference proteome</keyword>
<dbReference type="PANTHER" id="PTHR35008">
    <property type="entry name" value="BLL4482 PROTEIN-RELATED"/>
    <property type="match status" value="1"/>
</dbReference>
<organism evidence="7 8">
    <name type="scientific">Desulfuromonas versatilis</name>
    <dbReference type="NCBI Taxonomy" id="2802975"/>
    <lineage>
        <taxon>Bacteria</taxon>
        <taxon>Pseudomonadati</taxon>
        <taxon>Thermodesulfobacteriota</taxon>
        <taxon>Desulfuromonadia</taxon>
        <taxon>Desulfuromonadales</taxon>
        <taxon>Desulfuromonadaceae</taxon>
        <taxon>Desulfuromonas</taxon>
    </lineage>
</organism>
<evidence type="ECO:0000256" key="2">
    <source>
        <dbReference type="ARBA" id="ARBA00022723"/>
    </source>
</evidence>
<gene>
    <name evidence="7" type="ORF">DESUT3_29000</name>
</gene>
<keyword evidence="5" id="KW-0732">Signal</keyword>
<dbReference type="InterPro" id="IPR036909">
    <property type="entry name" value="Cyt_c-like_dom_sf"/>
</dbReference>
<dbReference type="Gene3D" id="1.10.760.10">
    <property type="entry name" value="Cytochrome c-like domain"/>
    <property type="match status" value="2"/>
</dbReference>
<keyword evidence="2 4" id="KW-0479">Metal-binding</keyword>
<feature type="signal peptide" evidence="5">
    <location>
        <begin position="1"/>
        <end position="27"/>
    </location>
</feature>
<reference evidence="7 8" key="2">
    <citation type="journal article" date="2021" name="Int. J. Syst. Evol. Microbiol.">
        <title>Isolation and Polyphasic Characterization of Desulfuromonas versatilis sp. Nov., an Electrogenic Bacteria Capable of Versatile Metabolism Isolated from a Graphene Oxide-Reducing Enrichment Culture.</title>
        <authorList>
            <person name="Xie L."/>
            <person name="Yoshida N."/>
            <person name="Ishii S."/>
            <person name="Meng L."/>
        </authorList>
    </citation>
    <scope>NUCLEOTIDE SEQUENCE [LARGE SCALE GENOMIC DNA]</scope>
    <source>
        <strain evidence="7 8">NIT-T3</strain>
    </source>
</reference>
<proteinExistence type="predicted"/>
<dbReference type="PROSITE" id="PS51257">
    <property type="entry name" value="PROKAR_LIPOPROTEIN"/>
    <property type="match status" value="1"/>
</dbReference>
<sequence length="264" mass="29342">MRKRYFSLAVAGVLAFLSAGCINRQLANDMPQPPSIDGYQLADAGLGGQLYDDWPRVVHTRLSEQNPLYPRRGEFHVTNTYRCKSCHGWDFSGNQWSAGDGGEAHRVRGRSQVRELPPGQLYQTIARGPAGHAFGDYLTRQEVWALVRFIREELIDPSKVIAADGRVAGDAAKGRALYEQRCADCHGSDGRGIDLRRKDGVQGVGWRVAGNPVVALHRVRWGRSSKMHYTGRMRGGKPSGRADLQLSDQQILDILAYCSELPKR</sequence>
<dbReference type="Proteomes" id="UP001319827">
    <property type="component" value="Chromosome"/>
</dbReference>
<protein>
    <submittedName>
        <fullName evidence="7">C-type cytochrome</fullName>
    </submittedName>
</protein>